<protein>
    <submittedName>
        <fullName evidence="1">Uncharacterized protein</fullName>
    </submittedName>
</protein>
<dbReference type="GO" id="GO:0005096">
    <property type="term" value="F:GTPase activator activity"/>
    <property type="evidence" value="ECO:0007669"/>
    <property type="project" value="InterPro"/>
</dbReference>
<feature type="non-terminal residue" evidence="1">
    <location>
        <position position="108"/>
    </location>
</feature>
<dbReference type="PANTHER" id="PTHR21344">
    <property type="entry name" value="RAL GTPASE-ACTIVATING PROTEIN SUBUNIT BETA"/>
    <property type="match status" value="1"/>
</dbReference>
<evidence type="ECO:0000313" key="2">
    <source>
        <dbReference type="Proteomes" id="UP001233999"/>
    </source>
</evidence>
<name>A0AAD7ZR30_DIPPU</name>
<dbReference type="Proteomes" id="UP001233999">
    <property type="component" value="Unassembled WGS sequence"/>
</dbReference>
<gene>
    <name evidence="1" type="ORF">L9F63_002889</name>
</gene>
<comment type="caution">
    <text evidence="1">The sequence shown here is derived from an EMBL/GenBank/DDBJ whole genome shotgun (WGS) entry which is preliminary data.</text>
</comment>
<reference evidence="1" key="1">
    <citation type="journal article" date="2023" name="IScience">
        <title>Live-bearing cockroach genome reveals convergent evolutionary mechanisms linked to viviparity in insects and beyond.</title>
        <authorList>
            <person name="Fouks B."/>
            <person name="Harrison M.C."/>
            <person name="Mikhailova A.A."/>
            <person name="Marchal E."/>
            <person name="English S."/>
            <person name="Carruthers M."/>
            <person name="Jennings E.C."/>
            <person name="Chiamaka E.L."/>
            <person name="Frigard R.A."/>
            <person name="Pippel M."/>
            <person name="Attardo G.M."/>
            <person name="Benoit J.B."/>
            <person name="Bornberg-Bauer E."/>
            <person name="Tobe S.S."/>
        </authorList>
    </citation>
    <scope>NUCLEOTIDE SEQUENCE</scope>
    <source>
        <strain evidence="1">Stay&amp;Tobe</strain>
    </source>
</reference>
<dbReference type="InterPro" id="IPR039930">
    <property type="entry name" value="RALGAPB"/>
</dbReference>
<dbReference type="EMBL" id="JASPKZ010007286">
    <property type="protein sequence ID" value="KAJ9585304.1"/>
    <property type="molecule type" value="Genomic_DNA"/>
</dbReference>
<organism evidence="1 2">
    <name type="scientific">Diploptera punctata</name>
    <name type="common">Pacific beetle cockroach</name>
    <dbReference type="NCBI Taxonomy" id="6984"/>
    <lineage>
        <taxon>Eukaryota</taxon>
        <taxon>Metazoa</taxon>
        <taxon>Ecdysozoa</taxon>
        <taxon>Arthropoda</taxon>
        <taxon>Hexapoda</taxon>
        <taxon>Insecta</taxon>
        <taxon>Pterygota</taxon>
        <taxon>Neoptera</taxon>
        <taxon>Polyneoptera</taxon>
        <taxon>Dictyoptera</taxon>
        <taxon>Blattodea</taxon>
        <taxon>Blaberoidea</taxon>
        <taxon>Blaberidae</taxon>
        <taxon>Diplopterinae</taxon>
        <taxon>Diploptera</taxon>
    </lineage>
</organism>
<accession>A0AAD7ZR30</accession>
<dbReference type="PANTHER" id="PTHR21344:SF1">
    <property type="entry name" value="RAL GTPASE-ACTIVATING PROTEIN SUBUNIT BETA"/>
    <property type="match status" value="1"/>
</dbReference>
<proteinExistence type="predicted"/>
<reference evidence="1" key="2">
    <citation type="submission" date="2023-05" db="EMBL/GenBank/DDBJ databases">
        <authorList>
            <person name="Fouks B."/>
        </authorList>
    </citation>
    <scope>NUCLEOTIDE SEQUENCE</scope>
    <source>
        <strain evidence="1">Stay&amp;Tobe</strain>
        <tissue evidence="1">Testes</tissue>
    </source>
</reference>
<keyword evidence="2" id="KW-1185">Reference proteome</keyword>
<sequence>IQRNLHELATSIALIEQWNRVNLALTARLLDFMYGPTFPELKISEEDAQLIPSGMTNDCIAQSWFRFLHCLGNPASLCRPAVISQTQKFLQFAITSENVVDPCQPPLS</sequence>
<evidence type="ECO:0000313" key="1">
    <source>
        <dbReference type="EMBL" id="KAJ9585304.1"/>
    </source>
</evidence>
<dbReference type="AlphaFoldDB" id="A0AAD7ZR30"/>